<comment type="similarity">
    <text evidence="2 7">Belongs to the 1-acyl-sn-glycerol-3-phosphate acyltransferase family.</text>
</comment>
<evidence type="ECO:0000256" key="7">
    <source>
        <dbReference type="RuleBase" id="RU361267"/>
    </source>
</evidence>
<dbReference type="EMBL" id="OU594944">
    <property type="protein sequence ID" value="CAG9288397.1"/>
    <property type="molecule type" value="Genomic_DNA"/>
</dbReference>
<feature type="non-terminal residue" evidence="9">
    <location>
        <position position="144"/>
    </location>
</feature>
<keyword evidence="4 7" id="KW-0808">Transferase</keyword>
<comment type="domain">
    <text evidence="7">The HXXXXD motif is essential for acyltransferase activity and may constitute the binding site for the phosphate moiety of the glycerol-3-phosphate.</text>
</comment>
<comment type="pathway">
    <text evidence="1">Lipid metabolism.</text>
</comment>
<comment type="catalytic activity">
    <reaction evidence="7">
        <text>a 1-acyl-sn-glycero-3-phosphate + an acyl-CoA = a 1,2-diacyl-sn-glycero-3-phosphate + CoA</text>
        <dbReference type="Rhea" id="RHEA:19709"/>
        <dbReference type="ChEBI" id="CHEBI:57287"/>
        <dbReference type="ChEBI" id="CHEBI:57970"/>
        <dbReference type="ChEBI" id="CHEBI:58342"/>
        <dbReference type="ChEBI" id="CHEBI:58608"/>
        <dbReference type="EC" id="2.3.1.51"/>
    </reaction>
</comment>
<evidence type="ECO:0000256" key="3">
    <source>
        <dbReference type="ARBA" id="ARBA00022516"/>
    </source>
</evidence>
<evidence type="ECO:0000259" key="8">
    <source>
        <dbReference type="SMART" id="SM00563"/>
    </source>
</evidence>
<dbReference type="EC" id="2.3.1.51" evidence="7"/>
<dbReference type="Proteomes" id="UP000836788">
    <property type="component" value="Chromosome 3"/>
</dbReference>
<evidence type="ECO:0000256" key="5">
    <source>
        <dbReference type="ARBA" id="ARBA00023098"/>
    </source>
</evidence>
<keyword evidence="6 7" id="KW-0012">Acyltransferase</keyword>
<dbReference type="InterPro" id="IPR002123">
    <property type="entry name" value="Plipid/glycerol_acylTrfase"/>
</dbReference>
<keyword evidence="5 7" id="KW-0443">Lipid metabolism</keyword>
<dbReference type="PANTHER" id="PTHR10434:SF64">
    <property type="entry name" value="1-ACYL-SN-GLYCEROL-3-PHOSPHATE ACYLTRANSFERASE-RELATED"/>
    <property type="match status" value="1"/>
</dbReference>
<dbReference type="CDD" id="cd07989">
    <property type="entry name" value="LPLAT_AGPAT-like"/>
    <property type="match status" value="1"/>
</dbReference>
<evidence type="ECO:0000256" key="6">
    <source>
        <dbReference type="ARBA" id="ARBA00023315"/>
    </source>
</evidence>
<dbReference type="AlphaFoldDB" id="A0A8J9T237"/>
<dbReference type="InterPro" id="IPR004552">
    <property type="entry name" value="AGP_acyltrans"/>
</dbReference>
<sequence length="144" mass="15992">PAMFVANHNSWMDIPYLGSTIGWRNYKIIAKKELSKVPALGKAIYLGGHVMVDRTDRKSQLKTLKTGIQYLKDGVHLCTFPEGTRSRTGKVLPFKNGAFKMAYKAGAPIIPLSIVGANKMMPAHWMFPFRSGHGITKVIVHDPI</sequence>
<dbReference type="Pfam" id="PF01553">
    <property type="entry name" value="Acyltransferase"/>
    <property type="match status" value="1"/>
</dbReference>
<dbReference type="GO" id="GO:0003841">
    <property type="term" value="F:1-acylglycerol-3-phosphate O-acyltransferase activity"/>
    <property type="evidence" value="ECO:0007669"/>
    <property type="project" value="UniProtKB-UniRule"/>
</dbReference>
<dbReference type="SUPFAM" id="SSF69593">
    <property type="entry name" value="Glycerol-3-phosphate (1)-acyltransferase"/>
    <property type="match status" value="1"/>
</dbReference>
<evidence type="ECO:0000256" key="1">
    <source>
        <dbReference type="ARBA" id="ARBA00005189"/>
    </source>
</evidence>
<gene>
    <name evidence="9" type="ORF">PTTT1_LOCUS38410</name>
</gene>
<organism evidence="9">
    <name type="scientific">Phaeodactylum tricornutum</name>
    <name type="common">Diatom</name>
    <dbReference type="NCBI Taxonomy" id="2850"/>
    <lineage>
        <taxon>Eukaryota</taxon>
        <taxon>Sar</taxon>
        <taxon>Stramenopiles</taxon>
        <taxon>Ochrophyta</taxon>
        <taxon>Bacillariophyta</taxon>
        <taxon>Bacillariophyceae</taxon>
        <taxon>Bacillariophycidae</taxon>
        <taxon>Naviculales</taxon>
        <taxon>Phaeodactylaceae</taxon>
        <taxon>Phaeodactylum</taxon>
    </lineage>
</organism>
<keyword evidence="7" id="KW-1208">Phospholipid metabolism</keyword>
<dbReference type="PANTHER" id="PTHR10434">
    <property type="entry name" value="1-ACYL-SN-GLYCEROL-3-PHOSPHATE ACYLTRANSFERASE"/>
    <property type="match status" value="1"/>
</dbReference>
<dbReference type="GO" id="GO:0006654">
    <property type="term" value="P:phosphatidic acid biosynthetic process"/>
    <property type="evidence" value="ECO:0007669"/>
    <property type="project" value="TreeGrafter"/>
</dbReference>
<protein>
    <recommendedName>
        <fullName evidence="7">1-acyl-sn-glycerol-3-phosphate acyltransferase</fullName>
        <ecNumber evidence="7">2.3.1.51</ecNumber>
    </recommendedName>
</protein>
<dbReference type="GO" id="GO:0016020">
    <property type="term" value="C:membrane"/>
    <property type="evidence" value="ECO:0007669"/>
    <property type="project" value="InterPro"/>
</dbReference>
<dbReference type="SMART" id="SM00563">
    <property type="entry name" value="PlsC"/>
    <property type="match status" value="1"/>
</dbReference>
<reference evidence="9" key="1">
    <citation type="submission" date="2022-02" db="EMBL/GenBank/DDBJ databases">
        <authorList>
            <person name="Giguere J D."/>
        </authorList>
    </citation>
    <scope>NUCLEOTIDE SEQUENCE</scope>
    <source>
        <strain evidence="9">CCAP 1055/1</strain>
    </source>
</reference>
<keyword evidence="3 7" id="KW-0444">Lipid biosynthesis</keyword>
<name>A0A8J9T237_PHATR</name>
<feature type="domain" description="Phospholipid/glycerol acyltransferase" evidence="8">
    <location>
        <begin position="2"/>
        <end position="117"/>
    </location>
</feature>
<feature type="non-terminal residue" evidence="9">
    <location>
        <position position="1"/>
    </location>
</feature>
<evidence type="ECO:0000256" key="2">
    <source>
        <dbReference type="ARBA" id="ARBA00008655"/>
    </source>
</evidence>
<dbReference type="NCBIfam" id="TIGR00530">
    <property type="entry name" value="AGP_acyltrn"/>
    <property type="match status" value="1"/>
</dbReference>
<proteinExistence type="inferred from homology"/>
<evidence type="ECO:0000313" key="9">
    <source>
        <dbReference type="EMBL" id="CAG9288397.1"/>
    </source>
</evidence>
<keyword evidence="7" id="KW-0594">Phospholipid biosynthesis</keyword>
<accession>A0A8J9T237</accession>
<evidence type="ECO:0000256" key="4">
    <source>
        <dbReference type="ARBA" id="ARBA00022679"/>
    </source>
</evidence>